<feature type="chain" id="PRO_5032850266" evidence="1">
    <location>
        <begin position="20"/>
        <end position="89"/>
    </location>
</feature>
<keyword evidence="1" id="KW-0732">Signal</keyword>
<evidence type="ECO:0000313" key="2">
    <source>
        <dbReference type="EMBL" id="MBB5053461.1"/>
    </source>
</evidence>
<protein>
    <submittedName>
        <fullName evidence="2">Uncharacterized protein</fullName>
    </submittedName>
</protein>
<reference evidence="2 3" key="1">
    <citation type="submission" date="2020-08" db="EMBL/GenBank/DDBJ databases">
        <title>Genomic Encyclopedia of Type Strains, Phase IV (KMG-IV): sequencing the most valuable type-strain genomes for metagenomic binning, comparative biology and taxonomic classification.</title>
        <authorList>
            <person name="Goeker M."/>
        </authorList>
    </citation>
    <scope>NUCLEOTIDE SEQUENCE [LARGE SCALE GENOMIC DNA]</scope>
    <source>
        <strain evidence="2 3">DSM 17498</strain>
    </source>
</reference>
<dbReference type="AlphaFoldDB" id="A0A840N6R3"/>
<organism evidence="2 3">
    <name type="scientific">Afipia massiliensis</name>
    <dbReference type="NCBI Taxonomy" id="211460"/>
    <lineage>
        <taxon>Bacteria</taxon>
        <taxon>Pseudomonadati</taxon>
        <taxon>Pseudomonadota</taxon>
        <taxon>Alphaproteobacteria</taxon>
        <taxon>Hyphomicrobiales</taxon>
        <taxon>Nitrobacteraceae</taxon>
        <taxon>Afipia</taxon>
    </lineage>
</organism>
<dbReference type="Proteomes" id="UP000521227">
    <property type="component" value="Unassembled WGS sequence"/>
</dbReference>
<name>A0A840N6R3_9BRAD</name>
<gene>
    <name evidence="2" type="ORF">HNQ36_003452</name>
</gene>
<accession>A0A840N6R3</accession>
<sequence>MRRAFVGLLIVLNHTVALAQDAAPKSVKTLKIQKSSPETTALYEIDPDGSVKIDWDVVETLASSKADRTMSPVAEVMLAIRDRKWKPMR</sequence>
<evidence type="ECO:0000313" key="3">
    <source>
        <dbReference type="Proteomes" id="UP000521227"/>
    </source>
</evidence>
<dbReference type="RefSeq" id="WP_184087033.1">
    <property type="nucleotide sequence ID" value="NZ_JACHIJ010000004.1"/>
</dbReference>
<proteinExistence type="predicted"/>
<comment type="caution">
    <text evidence="2">The sequence shown here is derived from an EMBL/GenBank/DDBJ whole genome shotgun (WGS) entry which is preliminary data.</text>
</comment>
<feature type="signal peptide" evidence="1">
    <location>
        <begin position="1"/>
        <end position="19"/>
    </location>
</feature>
<evidence type="ECO:0000256" key="1">
    <source>
        <dbReference type="SAM" id="SignalP"/>
    </source>
</evidence>
<dbReference type="EMBL" id="JACHIJ010000004">
    <property type="protein sequence ID" value="MBB5053461.1"/>
    <property type="molecule type" value="Genomic_DNA"/>
</dbReference>